<keyword evidence="6" id="KW-0812">Transmembrane</keyword>
<comment type="pathway">
    <text evidence="2">Protein modification; protein ubiquitination.</text>
</comment>
<evidence type="ECO:0000256" key="7">
    <source>
        <dbReference type="ARBA" id="ARBA00022723"/>
    </source>
</evidence>
<evidence type="ECO:0000313" key="20">
    <source>
        <dbReference type="Proteomes" id="UP000242715"/>
    </source>
</evidence>
<evidence type="ECO:0000256" key="5">
    <source>
        <dbReference type="ARBA" id="ARBA00022679"/>
    </source>
</evidence>
<dbReference type="AlphaFoldDB" id="A0A2Z6LYH3"/>
<dbReference type="PANTHER" id="PTHR48178">
    <property type="entry name" value="PEROXISOME BIOGENESIS FACTOR 2"/>
    <property type="match status" value="1"/>
</dbReference>
<evidence type="ECO:0000256" key="9">
    <source>
        <dbReference type="ARBA" id="ARBA00022786"/>
    </source>
</evidence>
<evidence type="ECO:0000256" key="11">
    <source>
        <dbReference type="ARBA" id="ARBA00022927"/>
    </source>
</evidence>
<dbReference type="GO" id="GO:0005778">
    <property type="term" value="C:peroxisomal membrane"/>
    <property type="evidence" value="ECO:0007669"/>
    <property type="project" value="UniProtKB-SubCell"/>
</dbReference>
<comment type="similarity">
    <text evidence="3">Belongs to the pex2/pex10/pex12 family.</text>
</comment>
<dbReference type="Pfam" id="PF04757">
    <property type="entry name" value="Pex2_Pex12"/>
    <property type="match status" value="2"/>
</dbReference>
<keyword evidence="8" id="KW-0863">Zinc-finger</keyword>
<dbReference type="EMBL" id="DF973296">
    <property type="protein sequence ID" value="GAU24711.1"/>
    <property type="molecule type" value="Genomic_DNA"/>
</dbReference>
<evidence type="ECO:0000256" key="4">
    <source>
        <dbReference type="ARBA" id="ARBA00022448"/>
    </source>
</evidence>
<dbReference type="GO" id="GO:0008270">
    <property type="term" value="F:zinc ion binding"/>
    <property type="evidence" value="ECO:0007669"/>
    <property type="project" value="UniProtKB-KW"/>
</dbReference>
<protein>
    <recommendedName>
        <fullName evidence="17">RING-type E3 ubiquitin transferase (cysteine targeting)</fullName>
        <ecNumber evidence="17">2.3.2.36</ecNumber>
    </recommendedName>
    <alternativeName>
        <fullName evidence="15">Peroxin-2</fullName>
    </alternativeName>
</protein>
<comment type="catalytic activity">
    <reaction evidence="16">
        <text>[E2 ubiquitin-conjugating enzyme]-S-ubiquitinyl-L-cysteine + [acceptor protein]-L-cysteine = [E2 ubiquitin-conjugating enzyme]-L-cysteine + [acceptor protein]-S-ubiquitinyl-L-cysteine.</text>
        <dbReference type="EC" id="2.3.2.36"/>
    </reaction>
</comment>
<evidence type="ECO:0000256" key="15">
    <source>
        <dbReference type="ARBA" id="ARBA00032511"/>
    </source>
</evidence>
<evidence type="ECO:0000256" key="3">
    <source>
        <dbReference type="ARBA" id="ARBA00008704"/>
    </source>
</evidence>
<reference evidence="20" key="1">
    <citation type="journal article" date="2017" name="Front. Plant Sci.">
        <title>Climate Clever Clovers: New Paradigm to Reduce the Environmental Footprint of Ruminants by Breeding Low Methanogenic Forages Utilizing Haplotype Variation.</title>
        <authorList>
            <person name="Kaur P."/>
            <person name="Appels R."/>
            <person name="Bayer P.E."/>
            <person name="Keeble-Gagnere G."/>
            <person name="Wang J."/>
            <person name="Hirakawa H."/>
            <person name="Shirasawa K."/>
            <person name="Vercoe P."/>
            <person name="Stefanova K."/>
            <person name="Durmic Z."/>
            <person name="Nichols P."/>
            <person name="Revell C."/>
            <person name="Isobe S.N."/>
            <person name="Edwards D."/>
            <person name="Erskine W."/>
        </authorList>
    </citation>
    <scope>NUCLEOTIDE SEQUENCE [LARGE SCALE GENOMIC DNA]</scope>
    <source>
        <strain evidence="20">cv. Daliak</strain>
    </source>
</reference>
<keyword evidence="9" id="KW-0833">Ubl conjugation pathway</keyword>
<feature type="domain" description="Pex N-terminal" evidence="18">
    <location>
        <begin position="234"/>
        <end position="288"/>
    </location>
</feature>
<dbReference type="InterPro" id="IPR025654">
    <property type="entry name" value="PEX2/10"/>
</dbReference>
<evidence type="ECO:0000313" key="19">
    <source>
        <dbReference type="EMBL" id="GAU24711.1"/>
    </source>
</evidence>
<evidence type="ECO:0000256" key="12">
    <source>
        <dbReference type="ARBA" id="ARBA00022989"/>
    </source>
</evidence>
<dbReference type="EC" id="2.3.2.36" evidence="17"/>
<name>A0A2Z6LYH3_TRISU</name>
<keyword evidence="4" id="KW-0813">Transport</keyword>
<feature type="domain" description="Pex N-terminal" evidence="18">
    <location>
        <begin position="52"/>
        <end position="202"/>
    </location>
</feature>
<evidence type="ECO:0000256" key="1">
    <source>
        <dbReference type="ARBA" id="ARBA00004585"/>
    </source>
</evidence>
<keyword evidence="14" id="KW-0576">Peroxisome</keyword>
<dbReference type="Proteomes" id="UP000242715">
    <property type="component" value="Unassembled WGS sequence"/>
</dbReference>
<sequence>MSTTTLPSVPPQEAWTLTSHNFLSRWDSLSHQSTIPISISRVNQVDAARLDIEMSAMLKEQLVKVFTLMKPGMLFQYEAELDAFLEFLIWRFSIWVDKPTPGIALMNLRYRDERAVEAREKVRTGLEGPGLTVAQKLWYCIATVGGQYIWARLQSFSAFRRWGDTEQRPLARRLWIFIQRIEGIYRAASFGNLLIFLCTGSLSLLNISFARAGSVFGVNSPTSWVVCRPKERGYRNLIERVLRARLVYGSPNMNRAVSFEYMNRQLVWNEFSEMLLLLLPLLNSSSVKNLLRPFSKDKSSSSDEDTTACPICQATPIIPFVALPCQHRMFVDHN</sequence>
<evidence type="ECO:0000256" key="17">
    <source>
        <dbReference type="ARBA" id="ARBA00034523"/>
    </source>
</evidence>
<accession>A0A2Z6LYH3</accession>
<keyword evidence="12" id="KW-1133">Transmembrane helix</keyword>
<evidence type="ECO:0000256" key="10">
    <source>
        <dbReference type="ARBA" id="ARBA00022833"/>
    </source>
</evidence>
<comment type="subcellular location">
    <subcellularLocation>
        <location evidence="1">Peroxisome membrane</location>
        <topology evidence="1">Multi-pass membrane protein</topology>
    </subcellularLocation>
</comment>
<gene>
    <name evidence="19" type="ORF">TSUD_355400</name>
</gene>
<dbReference type="GO" id="GO:0016558">
    <property type="term" value="P:protein import into peroxisome matrix"/>
    <property type="evidence" value="ECO:0007669"/>
    <property type="project" value="InterPro"/>
</dbReference>
<dbReference type="OrthoDB" id="1701437at2759"/>
<keyword evidence="10" id="KW-0862">Zinc</keyword>
<evidence type="ECO:0000256" key="8">
    <source>
        <dbReference type="ARBA" id="ARBA00022771"/>
    </source>
</evidence>
<evidence type="ECO:0000256" key="16">
    <source>
        <dbReference type="ARBA" id="ARBA00034438"/>
    </source>
</evidence>
<keyword evidence="7" id="KW-0479">Metal-binding</keyword>
<evidence type="ECO:0000256" key="2">
    <source>
        <dbReference type="ARBA" id="ARBA00004906"/>
    </source>
</evidence>
<keyword evidence="5" id="KW-0808">Transferase</keyword>
<organism evidence="19 20">
    <name type="scientific">Trifolium subterraneum</name>
    <name type="common">Subterranean clover</name>
    <dbReference type="NCBI Taxonomy" id="3900"/>
    <lineage>
        <taxon>Eukaryota</taxon>
        <taxon>Viridiplantae</taxon>
        <taxon>Streptophyta</taxon>
        <taxon>Embryophyta</taxon>
        <taxon>Tracheophyta</taxon>
        <taxon>Spermatophyta</taxon>
        <taxon>Magnoliopsida</taxon>
        <taxon>eudicotyledons</taxon>
        <taxon>Gunneridae</taxon>
        <taxon>Pentapetalae</taxon>
        <taxon>rosids</taxon>
        <taxon>fabids</taxon>
        <taxon>Fabales</taxon>
        <taxon>Fabaceae</taxon>
        <taxon>Papilionoideae</taxon>
        <taxon>50 kb inversion clade</taxon>
        <taxon>NPAAA clade</taxon>
        <taxon>Hologalegina</taxon>
        <taxon>IRL clade</taxon>
        <taxon>Trifolieae</taxon>
        <taxon>Trifolium</taxon>
    </lineage>
</organism>
<evidence type="ECO:0000256" key="13">
    <source>
        <dbReference type="ARBA" id="ARBA00023136"/>
    </source>
</evidence>
<keyword evidence="20" id="KW-1185">Reference proteome</keyword>
<proteinExistence type="inferred from homology"/>
<dbReference type="PANTHER" id="PTHR48178:SF1">
    <property type="entry name" value="PEROXISOME BIOGENESIS FACTOR 2"/>
    <property type="match status" value="1"/>
</dbReference>
<evidence type="ECO:0000256" key="6">
    <source>
        <dbReference type="ARBA" id="ARBA00022692"/>
    </source>
</evidence>
<keyword evidence="11" id="KW-0653">Protein transport</keyword>
<dbReference type="InterPro" id="IPR006845">
    <property type="entry name" value="Pex_N"/>
</dbReference>
<dbReference type="GO" id="GO:0061630">
    <property type="term" value="F:ubiquitin protein ligase activity"/>
    <property type="evidence" value="ECO:0007669"/>
    <property type="project" value="UniProtKB-EC"/>
</dbReference>
<keyword evidence="13" id="KW-0472">Membrane</keyword>
<evidence type="ECO:0000259" key="18">
    <source>
        <dbReference type="Pfam" id="PF04757"/>
    </source>
</evidence>
<evidence type="ECO:0000256" key="14">
    <source>
        <dbReference type="ARBA" id="ARBA00023140"/>
    </source>
</evidence>